<sequence>MKFAVRNTWVCQRGKGPEAMEGFKTVAENYRNMGVGCRLYVDISGAMDVVAMELEVDSLDGYFTGQREFYADMDEATKGLIGSINGDTASGSRVLYEIIDY</sequence>
<dbReference type="EMBL" id="UINC01051140">
    <property type="protein sequence ID" value="SVB64932.1"/>
    <property type="molecule type" value="Genomic_DNA"/>
</dbReference>
<organism evidence="1">
    <name type="scientific">marine metagenome</name>
    <dbReference type="NCBI Taxonomy" id="408172"/>
    <lineage>
        <taxon>unclassified sequences</taxon>
        <taxon>metagenomes</taxon>
        <taxon>ecological metagenomes</taxon>
    </lineage>
</organism>
<gene>
    <name evidence="1" type="ORF">METZ01_LOCUS217786</name>
</gene>
<name>A0A382FQN4_9ZZZZ</name>
<accession>A0A382FQN4</accession>
<reference evidence="1" key="1">
    <citation type="submission" date="2018-05" db="EMBL/GenBank/DDBJ databases">
        <authorList>
            <person name="Lanie J.A."/>
            <person name="Ng W.-L."/>
            <person name="Kazmierczak K.M."/>
            <person name="Andrzejewski T.M."/>
            <person name="Davidsen T.M."/>
            <person name="Wayne K.J."/>
            <person name="Tettelin H."/>
            <person name="Glass J.I."/>
            <person name="Rusch D."/>
            <person name="Podicherti R."/>
            <person name="Tsui H.-C.T."/>
            <person name="Winkler M.E."/>
        </authorList>
    </citation>
    <scope>NUCLEOTIDE SEQUENCE</scope>
</reference>
<dbReference type="AlphaFoldDB" id="A0A382FQN4"/>
<proteinExistence type="predicted"/>
<evidence type="ECO:0000313" key="1">
    <source>
        <dbReference type="EMBL" id="SVB64932.1"/>
    </source>
</evidence>
<protein>
    <submittedName>
        <fullName evidence="1">Uncharacterized protein</fullName>
    </submittedName>
</protein>